<proteinExistence type="inferred from homology"/>
<dbReference type="PANTHER" id="PTHR32243:SF50">
    <property type="entry name" value="MALTOSE_MALTODEXTRIN TRANSPORT SYSTEM PERMEASE PROTEIN MALG"/>
    <property type="match status" value="1"/>
</dbReference>
<dbReference type="SUPFAM" id="SSF161098">
    <property type="entry name" value="MetI-like"/>
    <property type="match status" value="1"/>
</dbReference>
<evidence type="ECO:0000259" key="10">
    <source>
        <dbReference type="PROSITE" id="PS50928"/>
    </source>
</evidence>
<keyword evidence="6 9" id="KW-0812">Transmembrane</keyword>
<name>M0CZB2_9EURY</name>
<feature type="transmembrane region" description="Helical" evidence="9">
    <location>
        <begin position="284"/>
        <end position="307"/>
    </location>
</feature>
<keyword evidence="4" id="KW-1003">Cell membrane</keyword>
<keyword evidence="3 9" id="KW-0813">Transport</keyword>
<feature type="transmembrane region" description="Helical" evidence="9">
    <location>
        <begin position="64"/>
        <end position="84"/>
    </location>
</feature>
<evidence type="ECO:0000256" key="3">
    <source>
        <dbReference type="ARBA" id="ARBA00022448"/>
    </source>
</evidence>
<dbReference type="PATRIC" id="fig|1227486.3.peg.2898"/>
<evidence type="ECO:0000256" key="4">
    <source>
        <dbReference type="ARBA" id="ARBA00022475"/>
    </source>
</evidence>
<dbReference type="InterPro" id="IPR035906">
    <property type="entry name" value="MetI-like_sf"/>
</dbReference>
<feature type="domain" description="ABC transmembrane type-1" evidence="10">
    <location>
        <begin position="157"/>
        <end position="352"/>
    </location>
</feature>
<dbReference type="Pfam" id="PF00528">
    <property type="entry name" value="BPD_transp_1"/>
    <property type="match status" value="1"/>
</dbReference>
<keyword evidence="5" id="KW-0762">Sugar transport</keyword>
<protein>
    <submittedName>
        <fullName evidence="11">Binding-protein-dependent transporters inner membrane component</fullName>
    </submittedName>
</protein>
<feature type="transmembrane region" description="Helical" evidence="9">
    <location>
        <begin position="6"/>
        <end position="25"/>
    </location>
</feature>
<dbReference type="RefSeq" id="WP_004596440.1">
    <property type="nucleotide sequence ID" value="NZ_AOIW01000076.1"/>
</dbReference>
<dbReference type="Proteomes" id="UP000011572">
    <property type="component" value="Unassembled WGS sequence"/>
</dbReference>
<reference evidence="11 12" key="1">
    <citation type="journal article" date="2014" name="PLoS Genet.">
        <title>Phylogenetically driven sequencing of extremely halophilic archaea reveals strategies for static and dynamic osmo-response.</title>
        <authorList>
            <person name="Becker E.A."/>
            <person name="Seitzer P.M."/>
            <person name="Tritt A."/>
            <person name="Larsen D."/>
            <person name="Krusor M."/>
            <person name="Yao A.I."/>
            <person name="Wu D."/>
            <person name="Madern D."/>
            <person name="Eisen J.A."/>
            <person name="Darling A.E."/>
            <person name="Facciotti M.T."/>
        </authorList>
    </citation>
    <scope>NUCLEOTIDE SEQUENCE [LARGE SCALE GENOMIC DNA]</scope>
    <source>
        <strain evidence="11 12">JCM 10247</strain>
    </source>
</reference>
<evidence type="ECO:0000256" key="9">
    <source>
        <dbReference type="RuleBase" id="RU363032"/>
    </source>
</evidence>
<comment type="similarity">
    <text evidence="2">Belongs to the binding-protein-dependent transport system permease family. MalFG subfamily.</text>
</comment>
<feature type="transmembrane region" description="Helical" evidence="9">
    <location>
        <begin position="228"/>
        <end position="247"/>
    </location>
</feature>
<dbReference type="InterPro" id="IPR050901">
    <property type="entry name" value="BP-dep_ABC_trans_perm"/>
</dbReference>
<comment type="subcellular location">
    <subcellularLocation>
        <location evidence="1 9">Cell membrane</location>
        <topology evidence="1 9">Multi-pass membrane protein</topology>
    </subcellularLocation>
</comment>
<evidence type="ECO:0000313" key="12">
    <source>
        <dbReference type="Proteomes" id="UP000011572"/>
    </source>
</evidence>
<keyword evidence="7 9" id="KW-1133">Transmembrane helix</keyword>
<feature type="transmembrane region" description="Helical" evidence="9">
    <location>
        <begin position="194"/>
        <end position="216"/>
    </location>
</feature>
<sequence>MSSRDSAAGLAASATALVASVVGMVRAKLVALVTAPKRFAVMVQRAIYDVRTGKRSTWDVAKSVLMTLFGLAMVLVLLFPLFWITTASLAEGSRLFNTSGIFPDPSTYNLGAYRWVIFESDFFFVDGDWGYPQLVLGGGDGLVSFRWAGTETGPGAVFNSLYIVSVTLAAGFGMIVPAAYAFSRRQFVGRKRILYGYVLFTQIGAGLSIATLVALYSLFSTYGLTNNLFVLGLFYAAGAIPFNTWLLKTYMDNIPVSYEEAAMVDGASFLDTIREVILPLTKPGLAVVLIFVWLAGWNEFIIAQTLLRPENYPLSVELYNIATEGRFSTPWTRFAAFANLFALPVAIVYFAAQRSVEDGLSFGGMEG</sequence>
<dbReference type="PANTHER" id="PTHR32243">
    <property type="entry name" value="MALTOSE TRANSPORT SYSTEM PERMEASE-RELATED"/>
    <property type="match status" value="1"/>
</dbReference>
<dbReference type="EMBL" id="AOIW01000076">
    <property type="protein sequence ID" value="ELZ28561.1"/>
    <property type="molecule type" value="Genomic_DNA"/>
</dbReference>
<evidence type="ECO:0000256" key="6">
    <source>
        <dbReference type="ARBA" id="ARBA00022692"/>
    </source>
</evidence>
<evidence type="ECO:0000256" key="2">
    <source>
        <dbReference type="ARBA" id="ARBA00009047"/>
    </source>
</evidence>
<dbReference type="GO" id="GO:0055085">
    <property type="term" value="P:transmembrane transport"/>
    <property type="evidence" value="ECO:0007669"/>
    <property type="project" value="InterPro"/>
</dbReference>
<dbReference type="AlphaFoldDB" id="M0CZB2"/>
<accession>M0CZB2</accession>
<evidence type="ECO:0000256" key="8">
    <source>
        <dbReference type="ARBA" id="ARBA00023136"/>
    </source>
</evidence>
<feature type="transmembrane region" description="Helical" evidence="9">
    <location>
        <begin position="334"/>
        <end position="352"/>
    </location>
</feature>
<gene>
    <name evidence="11" type="ORF">C473_14926</name>
</gene>
<dbReference type="Gene3D" id="1.10.3720.10">
    <property type="entry name" value="MetI-like"/>
    <property type="match status" value="1"/>
</dbReference>
<evidence type="ECO:0000313" key="11">
    <source>
        <dbReference type="EMBL" id="ELZ28561.1"/>
    </source>
</evidence>
<comment type="caution">
    <text evidence="11">The sequence shown here is derived from an EMBL/GenBank/DDBJ whole genome shotgun (WGS) entry which is preliminary data.</text>
</comment>
<evidence type="ECO:0000256" key="5">
    <source>
        <dbReference type="ARBA" id="ARBA00022597"/>
    </source>
</evidence>
<evidence type="ECO:0000256" key="1">
    <source>
        <dbReference type="ARBA" id="ARBA00004651"/>
    </source>
</evidence>
<dbReference type="CDD" id="cd06261">
    <property type="entry name" value="TM_PBP2"/>
    <property type="match status" value="1"/>
</dbReference>
<feature type="transmembrane region" description="Helical" evidence="9">
    <location>
        <begin position="161"/>
        <end position="182"/>
    </location>
</feature>
<keyword evidence="8 9" id="KW-0472">Membrane</keyword>
<dbReference type="InterPro" id="IPR000515">
    <property type="entry name" value="MetI-like"/>
</dbReference>
<dbReference type="GO" id="GO:0005886">
    <property type="term" value="C:plasma membrane"/>
    <property type="evidence" value="ECO:0007669"/>
    <property type="project" value="UniProtKB-SubCell"/>
</dbReference>
<evidence type="ECO:0000256" key="7">
    <source>
        <dbReference type="ARBA" id="ARBA00022989"/>
    </source>
</evidence>
<organism evidence="11 12">
    <name type="scientific">Halorubrum distributum JCM 10247</name>
    <dbReference type="NCBI Taxonomy" id="1227486"/>
    <lineage>
        <taxon>Archaea</taxon>
        <taxon>Methanobacteriati</taxon>
        <taxon>Methanobacteriota</taxon>
        <taxon>Stenosarchaea group</taxon>
        <taxon>Halobacteria</taxon>
        <taxon>Halobacteriales</taxon>
        <taxon>Haloferacaceae</taxon>
        <taxon>Halorubrum</taxon>
        <taxon>Halorubrum distributum group</taxon>
    </lineage>
</organism>
<dbReference type="PROSITE" id="PS50928">
    <property type="entry name" value="ABC_TM1"/>
    <property type="match status" value="1"/>
</dbReference>